<dbReference type="InterPro" id="IPR039426">
    <property type="entry name" value="TonB-dep_rcpt-like"/>
</dbReference>
<dbReference type="Proteomes" id="UP000823612">
    <property type="component" value="Unassembled WGS sequence"/>
</dbReference>
<evidence type="ECO:0000256" key="9">
    <source>
        <dbReference type="ARBA" id="ARBA00023237"/>
    </source>
</evidence>
<feature type="domain" description="TonB-dependent receptor plug" evidence="13">
    <location>
        <begin position="122"/>
        <end position="226"/>
    </location>
</feature>
<evidence type="ECO:0000256" key="1">
    <source>
        <dbReference type="ARBA" id="ARBA00004571"/>
    </source>
</evidence>
<dbReference type="InterPro" id="IPR037066">
    <property type="entry name" value="Plug_dom_sf"/>
</dbReference>
<dbReference type="Pfam" id="PF07715">
    <property type="entry name" value="Plug"/>
    <property type="match status" value="1"/>
</dbReference>
<evidence type="ECO:0000259" key="12">
    <source>
        <dbReference type="Pfam" id="PF00593"/>
    </source>
</evidence>
<evidence type="ECO:0000256" key="8">
    <source>
        <dbReference type="ARBA" id="ARBA00023170"/>
    </source>
</evidence>
<keyword evidence="4 10" id="KW-0812">Transmembrane</keyword>
<accession>A0A9D9GZV3</accession>
<dbReference type="EMBL" id="JADIMZ010000122">
    <property type="protein sequence ID" value="MBO8433265.1"/>
    <property type="molecule type" value="Genomic_DNA"/>
</dbReference>
<comment type="similarity">
    <text evidence="10 11">Belongs to the TonB-dependent receptor family.</text>
</comment>
<reference evidence="14" key="1">
    <citation type="submission" date="2020-10" db="EMBL/GenBank/DDBJ databases">
        <authorList>
            <person name="Gilroy R."/>
        </authorList>
    </citation>
    <scope>NUCLEOTIDE SEQUENCE</scope>
    <source>
        <strain evidence="14">2889</strain>
    </source>
</reference>
<evidence type="ECO:0000256" key="2">
    <source>
        <dbReference type="ARBA" id="ARBA00022448"/>
    </source>
</evidence>
<dbReference type="Pfam" id="PF00593">
    <property type="entry name" value="TonB_dep_Rec_b-barrel"/>
    <property type="match status" value="1"/>
</dbReference>
<dbReference type="PROSITE" id="PS52016">
    <property type="entry name" value="TONB_DEPENDENT_REC_3"/>
    <property type="match status" value="1"/>
</dbReference>
<keyword evidence="8 14" id="KW-0675">Receptor</keyword>
<keyword evidence="5" id="KW-0732">Signal</keyword>
<feature type="domain" description="TonB-dependent receptor-like beta-barrel" evidence="12">
    <location>
        <begin position="299"/>
        <end position="698"/>
    </location>
</feature>
<dbReference type="InterPro" id="IPR036942">
    <property type="entry name" value="Beta-barrel_TonB_sf"/>
</dbReference>
<dbReference type="AlphaFoldDB" id="A0A9D9GZV3"/>
<dbReference type="Pfam" id="PF13715">
    <property type="entry name" value="CarbopepD_reg_2"/>
    <property type="match status" value="1"/>
</dbReference>
<dbReference type="PANTHER" id="PTHR30069:SF29">
    <property type="entry name" value="HEMOGLOBIN AND HEMOGLOBIN-HAPTOGLOBIN-BINDING PROTEIN 1-RELATED"/>
    <property type="match status" value="1"/>
</dbReference>
<evidence type="ECO:0000256" key="11">
    <source>
        <dbReference type="RuleBase" id="RU003357"/>
    </source>
</evidence>
<dbReference type="Gene3D" id="2.170.130.10">
    <property type="entry name" value="TonB-dependent receptor, plug domain"/>
    <property type="match status" value="1"/>
</dbReference>
<evidence type="ECO:0000256" key="7">
    <source>
        <dbReference type="ARBA" id="ARBA00023136"/>
    </source>
</evidence>
<dbReference type="InterPro" id="IPR012910">
    <property type="entry name" value="Plug_dom"/>
</dbReference>
<evidence type="ECO:0000256" key="10">
    <source>
        <dbReference type="PROSITE-ProRule" id="PRU01360"/>
    </source>
</evidence>
<dbReference type="Gene3D" id="2.60.40.1120">
    <property type="entry name" value="Carboxypeptidase-like, regulatory domain"/>
    <property type="match status" value="1"/>
</dbReference>
<dbReference type="InterPro" id="IPR000531">
    <property type="entry name" value="Beta-barrel_TonB"/>
</dbReference>
<dbReference type="SUPFAM" id="SSF56935">
    <property type="entry name" value="Porins"/>
    <property type="match status" value="1"/>
</dbReference>
<comment type="subcellular location">
    <subcellularLocation>
        <location evidence="1 10">Cell outer membrane</location>
        <topology evidence="1 10">Multi-pass membrane protein</topology>
    </subcellularLocation>
</comment>
<keyword evidence="7 10" id="KW-0472">Membrane</keyword>
<evidence type="ECO:0000313" key="14">
    <source>
        <dbReference type="EMBL" id="MBO8433265.1"/>
    </source>
</evidence>
<name>A0A9D9GZV3_9BACT</name>
<keyword evidence="6 11" id="KW-0798">TonB box</keyword>
<protein>
    <submittedName>
        <fullName evidence="14">TonB-dependent receptor</fullName>
    </submittedName>
</protein>
<evidence type="ECO:0000259" key="13">
    <source>
        <dbReference type="Pfam" id="PF07715"/>
    </source>
</evidence>
<dbReference type="PANTHER" id="PTHR30069">
    <property type="entry name" value="TONB-DEPENDENT OUTER MEMBRANE RECEPTOR"/>
    <property type="match status" value="1"/>
</dbReference>
<keyword evidence="3 10" id="KW-1134">Transmembrane beta strand</keyword>
<evidence type="ECO:0000313" key="15">
    <source>
        <dbReference type="Proteomes" id="UP000823612"/>
    </source>
</evidence>
<comment type="caution">
    <text evidence="14">The sequence shown here is derived from an EMBL/GenBank/DDBJ whole genome shotgun (WGS) entry which is preliminary data.</text>
</comment>
<dbReference type="InterPro" id="IPR008969">
    <property type="entry name" value="CarboxyPept-like_regulatory"/>
</dbReference>
<evidence type="ECO:0000256" key="3">
    <source>
        <dbReference type="ARBA" id="ARBA00022452"/>
    </source>
</evidence>
<dbReference type="GO" id="GO:0015344">
    <property type="term" value="F:siderophore uptake transmembrane transporter activity"/>
    <property type="evidence" value="ECO:0007669"/>
    <property type="project" value="TreeGrafter"/>
</dbReference>
<reference evidence="14" key="2">
    <citation type="journal article" date="2021" name="PeerJ">
        <title>Extensive microbial diversity within the chicken gut microbiome revealed by metagenomics and culture.</title>
        <authorList>
            <person name="Gilroy R."/>
            <person name="Ravi A."/>
            <person name="Getino M."/>
            <person name="Pursley I."/>
            <person name="Horton D.L."/>
            <person name="Alikhan N.F."/>
            <person name="Baker D."/>
            <person name="Gharbi K."/>
            <person name="Hall N."/>
            <person name="Watson M."/>
            <person name="Adriaenssens E.M."/>
            <person name="Foster-Nyarko E."/>
            <person name="Jarju S."/>
            <person name="Secka A."/>
            <person name="Antonio M."/>
            <person name="Oren A."/>
            <person name="Chaudhuri R.R."/>
            <person name="La Ragione R."/>
            <person name="Hildebrand F."/>
            <person name="Pallen M.J."/>
        </authorList>
    </citation>
    <scope>NUCLEOTIDE SEQUENCE</scope>
    <source>
        <strain evidence="14">2889</strain>
    </source>
</reference>
<dbReference type="SUPFAM" id="SSF49464">
    <property type="entry name" value="Carboxypeptidase regulatory domain-like"/>
    <property type="match status" value="1"/>
</dbReference>
<dbReference type="GO" id="GO:0044718">
    <property type="term" value="P:siderophore transmembrane transport"/>
    <property type="evidence" value="ECO:0007669"/>
    <property type="project" value="TreeGrafter"/>
</dbReference>
<sequence>MESLKRIRVLWTVAVCLLALPSLLPAQRLSGVVHDAAGGVLPLATFQVQGGKGAVTDVDGRFQYRFARPGTYKISIRYMGYHPYDAVISIHKDTAVDFVMEPEHNQLGEVVVTGTRTPKMLKDIPVVTTVISEREIEKTGSMTIADVLQTEIPGVEFGRQMDGQVVMNMQGMGGSDILFLIDGEKMAGESMNNIDYERLNMDNVERVEIVRGAGSALYGSNAVGGVVNIITKEADEPWSLNLNGRYGSHNEQRYGATLGFNRGKFSSTTNASYKFVDTYWLDSKDSVGNIVESSPIYGGRNLNVNQAFRYDFRPGLSLKLRGSFYHRERDYSETRKNRYYDGSAGATLNYEINDKAHLRFNYAFDLYNKNNFYPVTELTTLEYRNVYNTANVQFDYRFTEKNILTVGAEYFNESLLSNQFDTTENGDWMSYGAHTAVAYAQHDISFQERYFLVYGLRMDYNSQFKLPHLSPKVSFMYKINPVSIRLSYAGGFRAPSLKERYSNYDMGNQGWFIIYGNPDLKPEKSQNATLSLEYARKSASFTATGYYSYTRDKITTVYNERQDTAFYRNVYSSHTAGFDANLMFKLPYGFGLKLSYSYVYDLQKVDGVNASYARPHTGVLRLDYHYEKSWYQLGVSLSGRVLSSLTQNNIAGYEQDPETGMEVAVYEETRYPAYTLWKLNVNQRFMDAVSLNVGIDNLFNYRPQAYDLVSGSLSPGITFYVSLSMDIDDLTRFFKRGR</sequence>
<gene>
    <name evidence="14" type="ORF">IAB08_08265</name>
</gene>
<evidence type="ECO:0000256" key="6">
    <source>
        <dbReference type="ARBA" id="ARBA00023077"/>
    </source>
</evidence>
<proteinExistence type="inferred from homology"/>
<evidence type="ECO:0000256" key="5">
    <source>
        <dbReference type="ARBA" id="ARBA00022729"/>
    </source>
</evidence>
<dbReference type="GO" id="GO:0009279">
    <property type="term" value="C:cell outer membrane"/>
    <property type="evidence" value="ECO:0007669"/>
    <property type="project" value="UniProtKB-SubCell"/>
</dbReference>
<evidence type="ECO:0000256" key="4">
    <source>
        <dbReference type="ARBA" id="ARBA00022692"/>
    </source>
</evidence>
<organism evidence="14 15">
    <name type="scientific">Candidatus Pullibacteroides excrementavium</name>
    <dbReference type="NCBI Taxonomy" id="2840905"/>
    <lineage>
        <taxon>Bacteria</taxon>
        <taxon>Pseudomonadati</taxon>
        <taxon>Bacteroidota</taxon>
        <taxon>Bacteroidia</taxon>
        <taxon>Bacteroidales</taxon>
        <taxon>Candidatus Pullibacteroides</taxon>
    </lineage>
</organism>
<keyword evidence="9 10" id="KW-0998">Cell outer membrane</keyword>
<dbReference type="CDD" id="cd01347">
    <property type="entry name" value="ligand_gated_channel"/>
    <property type="match status" value="1"/>
</dbReference>
<keyword evidence="2 10" id="KW-0813">Transport</keyword>
<dbReference type="Gene3D" id="2.40.170.20">
    <property type="entry name" value="TonB-dependent receptor, beta-barrel domain"/>
    <property type="match status" value="1"/>
</dbReference>